<evidence type="ECO:0000256" key="2">
    <source>
        <dbReference type="ARBA" id="ARBA00022527"/>
    </source>
</evidence>
<dbReference type="AlphaFoldDB" id="A0AA88D1K8"/>
<proteinExistence type="predicted"/>
<comment type="catalytic activity">
    <reaction evidence="5">
        <text>L-seryl-[protein] + ATP = O-phospho-L-seryl-[protein] + ADP + H(+)</text>
        <dbReference type="Rhea" id="RHEA:17989"/>
        <dbReference type="Rhea" id="RHEA-COMP:9863"/>
        <dbReference type="Rhea" id="RHEA-COMP:11604"/>
        <dbReference type="ChEBI" id="CHEBI:15378"/>
        <dbReference type="ChEBI" id="CHEBI:29999"/>
        <dbReference type="ChEBI" id="CHEBI:30616"/>
        <dbReference type="ChEBI" id="CHEBI:83421"/>
        <dbReference type="ChEBI" id="CHEBI:456216"/>
        <dbReference type="EC" id="2.7.11.1"/>
    </reaction>
</comment>
<dbReference type="Gene3D" id="3.10.20.90">
    <property type="entry name" value="Phosphatidylinositol 3-kinase Catalytic Subunit, Chain A, domain 1"/>
    <property type="match status" value="1"/>
</dbReference>
<evidence type="ECO:0000256" key="5">
    <source>
        <dbReference type="ARBA" id="ARBA00048679"/>
    </source>
</evidence>
<accession>A0AA88D1K8</accession>
<evidence type="ECO:0000259" key="6">
    <source>
        <dbReference type="PROSITE" id="PS50011"/>
    </source>
</evidence>
<dbReference type="EC" id="2.7.11.1" evidence="1"/>
<name>A0AA88D1K8_FICCA</name>
<keyword evidence="2" id="KW-0723">Serine/threonine-protein kinase</keyword>
<sequence length="424" mass="48218">MAPELYEEEYNELVDIYSFGMCVLEMLTSEYPYSECSNPAQIYKKVTSGKLPEAFYRIQDSEAQRFVGKCLENVSRRLPARELLLDPFLACDCEEQKLNVPIPRARMKKSSLSGGVMNEEEDFVEPDMKRTTNMTITGTMNPEDDTIFLKVQISDKDGSNSRNIYFPFDIVNDTAIDVATEMVKELEISDWEPSEIAEMIEEQISSLVPSWGSPRLEQDIHHQSFSFEEEEDDVDDDDINNGLFCSSSCSSSHNSLMALNSSHFARGDNGDRNWIQDDPFMNDDASSISSFNSFNYSNVNYSSAYEDDYHDAQFHKSTRFRPADLAISNRCSSPRGSPKAYCSKYPQHQQQYPRPRLSRIQSLVDVRSQLLHRSLVEELNKRRLFKTVGAVENIGYQELDGQFSEGKLFTCGGFSGKPSPKDPA</sequence>
<keyword evidence="3" id="KW-0808">Transferase</keyword>
<evidence type="ECO:0000256" key="4">
    <source>
        <dbReference type="ARBA" id="ARBA00047899"/>
    </source>
</evidence>
<dbReference type="EMBL" id="BTGU01000011">
    <property type="protein sequence ID" value="GMN40540.1"/>
    <property type="molecule type" value="Genomic_DNA"/>
</dbReference>
<feature type="domain" description="Protein kinase" evidence="6">
    <location>
        <begin position="1"/>
        <end position="89"/>
    </location>
</feature>
<dbReference type="Gene3D" id="1.10.510.10">
    <property type="entry name" value="Transferase(Phosphotransferase) domain 1"/>
    <property type="match status" value="1"/>
</dbReference>
<evidence type="ECO:0000313" key="7">
    <source>
        <dbReference type="EMBL" id="GMN40540.1"/>
    </source>
</evidence>
<dbReference type="InterPro" id="IPR011009">
    <property type="entry name" value="Kinase-like_dom_sf"/>
</dbReference>
<dbReference type="InterPro" id="IPR000719">
    <property type="entry name" value="Prot_kinase_dom"/>
</dbReference>
<comment type="caution">
    <text evidence="7">The sequence shown here is derived from an EMBL/GenBank/DDBJ whole genome shotgun (WGS) entry which is preliminary data.</text>
</comment>
<reference evidence="7" key="1">
    <citation type="submission" date="2023-07" db="EMBL/GenBank/DDBJ databases">
        <title>draft genome sequence of fig (Ficus carica).</title>
        <authorList>
            <person name="Takahashi T."/>
            <person name="Nishimura K."/>
        </authorList>
    </citation>
    <scope>NUCLEOTIDE SEQUENCE</scope>
</reference>
<dbReference type="Proteomes" id="UP001187192">
    <property type="component" value="Unassembled WGS sequence"/>
</dbReference>
<dbReference type="GO" id="GO:0004674">
    <property type="term" value="F:protein serine/threonine kinase activity"/>
    <property type="evidence" value="ECO:0007669"/>
    <property type="project" value="UniProtKB-KW"/>
</dbReference>
<gene>
    <name evidence="7" type="ORF">TIFTF001_009760</name>
</gene>
<dbReference type="PANTHER" id="PTHR13902">
    <property type="entry name" value="SERINE/THREONINE-PROTEIN KINASE WNK WITH NO LYSINE -RELATED"/>
    <property type="match status" value="1"/>
</dbReference>
<evidence type="ECO:0000256" key="1">
    <source>
        <dbReference type="ARBA" id="ARBA00012513"/>
    </source>
</evidence>
<dbReference type="InterPro" id="IPR050588">
    <property type="entry name" value="WNK_Ser-Thr_kinase"/>
</dbReference>
<keyword evidence="8" id="KW-1185">Reference proteome</keyword>
<dbReference type="SUPFAM" id="SSF56112">
    <property type="entry name" value="Protein kinase-like (PK-like)"/>
    <property type="match status" value="1"/>
</dbReference>
<protein>
    <recommendedName>
        <fullName evidence="1">non-specific serine/threonine protein kinase</fullName>
        <ecNumber evidence="1">2.7.11.1</ecNumber>
    </recommendedName>
</protein>
<organism evidence="7 8">
    <name type="scientific">Ficus carica</name>
    <name type="common">Common fig</name>
    <dbReference type="NCBI Taxonomy" id="3494"/>
    <lineage>
        <taxon>Eukaryota</taxon>
        <taxon>Viridiplantae</taxon>
        <taxon>Streptophyta</taxon>
        <taxon>Embryophyta</taxon>
        <taxon>Tracheophyta</taxon>
        <taxon>Spermatophyta</taxon>
        <taxon>Magnoliopsida</taxon>
        <taxon>eudicotyledons</taxon>
        <taxon>Gunneridae</taxon>
        <taxon>Pentapetalae</taxon>
        <taxon>rosids</taxon>
        <taxon>fabids</taxon>
        <taxon>Rosales</taxon>
        <taxon>Moraceae</taxon>
        <taxon>Ficeae</taxon>
        <taxon>Ficus</taxon>
    </lineage>
</organism>
<evidence type="ECO:0000313" key="8">
    <source>
        <dbReference type="Proteomes" id="UP001187192"/>
    </source>
</evidence>
<keyword evidence="3" id="KW-0418">Kinase</keyword>
<dbReference type="PROSITE" id="PS50011">
    <property type="entry name" value="PROTEIN_KINASE_DOM"/>
    <property type="match status" value="1"/>
</dbReference>
<evidence type="ECO:0000256" key="3">
    <source>
        <dbReference type="ARBA" id="ARBA00022777"/>
    </source>
</evidence>
<comment type="catalytic activity">
    <reaction evidence="4">
        <text>L-threonyl-[protein] + ATP = O-phospho-L-threonyl-[protein] + ADP + H(+)</text>
        <dbReference type="Rhea" id="RHEA:46608"/>
        <dbReference type="Rhea" id="RHEA-COMP:11060"/>
        <dbReference type="Rhea" id="RHEA-COMP:11605"/>
        <dbReference type="ChEBI" id="CHEBI:15378"/>
        <dbReference type="ChEBI" id="CHEBI:30013"/>
        <dbReference type="ChEBI" id="CHEBI:30616"/>
        <dbReference type="ChEBI" id="CHEBI:61977"/>
        <dbReference type="ChEBI" id="CHEBI:456216"/>
        <dbReference type="EC" id="2.7.11.1"/>
    </reaction>
</comment>
<dbReference type="GO" id="GO:0005524">
    <property type="term" value="F:ATP binding"/>
    <property type="evidence" value="ECO:0007669"/>
    <property type="project" value="InterPro"/>
</dbReference>